<proteinExistence type="predicted"/>
<dbReference type="InterPro" id="IPR009003">
    <property type="entry name" value="Peptidase_S1_PA"/>
</dbReference>
<evidence type="ECO:0000256" key="2">
    <source>
        <dbReference type="SAM" id="SignalP"/>
    </source>
</evidence>
<organism evidence="4 5">
    <name type="scientific">Aphidius gifuensis</name>
    <name type="common">Parasitoid wasp</name>
    <dbReference type="NCBI Taxonomy" id="684658"/>
    <lineage>
        <taxon>Eukaryota</taxon>
        <taxon>Metazoa</taxon>
        <taxon>Ecdysozoa</taxon>
        <taxon>Arthropoda</taxon>
        <taxon>Hexapoda</taxon>
        <taxon>Insecta</taxon>
        <taxon>Pterygota</taxon>
        <taxon>Neoptera</taxon>
        <taxon>Endopterygota</taxon>
        <taxon>Hymenoptera</taxon>
        <taxon>Apocrita</taxon>
        <taxon>Ichneumonoidea</taxon>
        <taxon>Braconidae</taxon>
        <taxon>Aphidiinae</taxon>
        <taxon>Aphidius</taxon>
    </lineage>
</organism>
<name>A0A835CS84_APHGI</name>
<evidence type="ECO:0000313" key="5">
    <source>
        <dbReference type="Proteomes" id="UP000639338"/>
    </source>
</evidence>
<feature type="signal peptide" evidence="2">
    <location>
        <begin position="1"/>
        <end position="22"/>
    </location>
</feature>
<dbReference type="Proteomes" id="UP000639338">
    <property type="component" value="Unassembled WGS sequence"/>
</dbReference>
<feature type="chain" id="PRO_5032523435" description="Peptidase S1 domain-containing protein" evidence="2">
    <location>
        <begin position="23"/>
        <end position="256"/>
    </location>
</feature>
<dbReference type="SUPFAM" id="SSF50494">
    <property type="entry name" value="Trypsin-like serine proteases"/>
    <property type="match status" value="1"/>
</dbReference>
<dbReference type="FunFam" id="2.40.10.10:FF:000068">
    <property type="entry name" value="transmembrane protease serine 2"/>
    <property type="match status" value="1"/>
</dbReference>
<evidence type="ECO:0000256" key="1">
    <source>
        <dbReference type="ARBA" id="ARBA00023157"/>
    </source>
</evidence>
<dbReference type="AlphaFoldDB" id="A0A835CS84"/>
<dbReference type="InterPro" id="IPR001254">
    <property type="entry name" value="Trypsin_dom"/>
</dbReference>
<dbReference type="GO" id="GO:0006508">
    <property type="term" value="P:proteolysis"/>
    <property type="evidence" value="ECO:0007669"/>
    <property type="project" value="InterPro"/>
</dbReference>
<reference evidence="4 5" key="1">
    <citation type="submission" date="2020-08" db="EMBL/GenBank/DDBJ databases">
        <title>Aphidius gifuensis genome sequencing and assembly.</title>
        <authorList>
            <person name="Du Z."/>
        </authorList>
    </citation>
    <scope>NUCLEOTIDE SEQUENCE [LARGE SCALE GENOMIC DNA]</scope>
    <source>
        <strain evidence="4">YNYX2018</strain>
        <tissue evidence="4">Adults</tissue>
    </source>
</reference>
<dbReference type="InterPro" id="IPR043504">
    <property type="entry name" value="Peptidase_S1_PA_chymotrypsin"/>
</dbReference>
<dbReference type="GO" id="GO:0004252">
    <property type="term" value="F:serine-type endopeptidase activity"/>
    <property type="evidence" value="ECO:0007669"/>
    <property type="project" value="InterPro"/>
</dbReference>
<dbReference type="PANTHER" id="PTHR24260:SF136">
    <property type="entry name" value="GH08193P-RELATED"/>
    <property type="match status" value="1"/>
</dbReference>
<feature type="domain" description="Peptidase S1" evidence="3">
    <location>
        <begin position="28"/>
        <end position="254"/>
    </location>
</feature>
<keyword evidence="5" id="KW-1185">Reference proteome</keyword>
<dbReference type="InterPro" id="IPR051333">
    <property type="entry name" value="CLIP_Serine_Protease"/>
</dbReference>
<gene>
    <name evidence="4" type="ORF">HCN44_011336</name>
</gene>
<keyword evidence="2" id="KW-0732">Signal</keyword>
<dbReference type="PROSITE" id="PS50240">
    <property type="entry name" value="TRYPSIN_DOM"/>
    <property type="match status" value="1"/>
</dbReference>
<dbReference type="OrthoDB" id="8189841at2759"/>
<dbReference type="Gene3D" id="2.40.10.10">
    <property type="entry name" value="Trypsin-like serine proteases"/>
    <property type="match status" value="2"/>
</dbReference>
<dbReference type="PANTHER" id="PTHR24260">
    <property type="match status" value="1"/>
</dbReference>
<dbReference type="Pfam" id="PF00089">
    <property type="entry name" value="Trypsin"/>
    <property type="match status" value="1"/>
</dbReference>
<dbReference type="EMBL" id="JACMRX010000003">
    <property type="protein sequence ID" value="KAF7994067.1"/>
    <property type="molecule type" value="Genomic_DNA"/>
</dbReference>
<keyword evidence="1" id="KW-1015">Disulfide bond</keyword>
<dbReference type="SMART" id="SM00020">
    <property type="entry name" value="Tryp_SPc"/>
    <property type="match status" value="1"/>
</dbReference>
<evidence type="ECO:0000313" key="4">
    <source>
        <dbReference type="EMBL" id="KAF7994067.1"/>
    </source>
</evidence>
<protein>
    <recommendedName>
        <fullName evidence="3">Peptidase S1 domain-containing protein</fullName>
    </recommendedName>
</protein>
<comment type="caution">
    <text evidence="4">The sequence shown here is derived from an EMBL/GenBank/DDBJ whole genome shotgun (WGS) entry which is preliminary data.</text>
</comment>
<accession>A0A835CS84</accession>
<sequence length="256" mass="28874">MIKTMALYLELLLIFMLSLADGKVSRKLQGGSIVSPDIINHQVSIQINNEHICSGIIIGEHYVLTAATCIVLDHDIILGNIKVRAGSNDLLDNDSSFLSYHEVSLVIIHPTFNIRNFWSDDICILKLSTGLDLFYIRPAKLPLSKLIKNILQISGWSEDVSHTSDLISTQRLKRCNIERPRNCNEIFGTSLNANQFCGYGSPRSCYLTLGDGGNPLFFYRTIFGVVSLISSYDDSPFIYTQTFNYNNWIDNILHNY</sequence>
<evidence type="ECO:0000259" key="3">
    <source>
        <dbReference type="PROSITE" id="PS50240"/>
    </source>
</evidence>